<dbReference type="Proteomes" id="UP001057561">
    <property type="component" value="Chromosome"/>
</dbReference>
<evidence type="ECO:0000313" key="2">
    <source>
        <dbReference type="Proteomes" id="UP001057561"/>
    </source>
</evidence>
<sequence length="79" mass="9204">MKKCVNENELMRHRQELKAHCHELIDLIFRHHYGIKLLLAASKALEMIADYKANRNGNYVKKFPLTVQDADTLPTVVKE</sequence>
<name>A0ABY5M0W8_9CYAN</name>
<evidence type="ECO:0000313" key="1">
    <source>
        <dbReference type="EMBL" id="UUO16707.1"/>
    </source>
</evidence>
<accession>A0ABY5M0W8</accession>
<dbReference type="RefSeq" id="WP_027404304.1">
    <property type="nucleotide sequence ID" value="NZ_CP099464.1"/>
</dbReference>
<dbReference type="EMBL" id="CP099464">
    <property type="protein sequence ID" value="UUO16707.1"/>
    <property type="molecule type" value="Genomic_DNA"/>
</dbReference>
<reference evidence="1" key="1">
    <citation type="submission" date="2022-06" db="EMBL/GenBank/DDBJ databases">
        <title>Nostosin G and Spiroidesin B from the Cyanobacterium Dolichospermum sp. NIES-1697.</title>
        <authorList>
            <person name="Phan C.-S."/>
            <person name="Mehjabin J.J."/>
            <person name="Anas A.R.J."/>
            <person name="Hayasaka M."/>
            <person name="Onoki R."/>
            <person name="Wang J."/>
            <person name="Umezawa T."/>
            <person name="Washio K."/>
            <person name="Morikawa M."/>
            <person name="Okino T."/>
        </authorList>
    </citation>
    <scope>NUCLEOTIDE SEQUENCE</scope>
    <source>
        <strain evidence="1">NIES-1697</strain>
    </source>
</reference>
<keyword evidence="2" id="KW-1185">Reference proteome</keyword>
<protein>
    <submittedName>
        <fullName evidence="1">Uncharacterized protein</fullName>
    </submittedName>
</protein>
<gene>
    <name evidence="1" type="ORF">NG743_06680</name>
</gene>
<proteinExistence type="predicted"/>
<organism evidence="1 2">
    <name type="scientific">Dolichospermum heterosporum TAC447</name>
    <dbReference type="NCBI Taxonomy" id="747523"/>
    <lineage>
        <taxon>Bacteria</taxon>
        <taxon>Bacillati</taxon>
        <taxon>Cyanobacteriota</taxon>
        <taxon>Cyanophyceae</taxon>
        <taxon>Nostocales</taxon>
        <taxon>Aphanizomenonaceae</taxon>
        <taxon>Dolichospermum</taxon>
        <taxon>Dolichospermum heterosporum</taxon>
    </lineage>
</organism>